<dbReference type="RefSeq" id="WP_149520927.1">
    <property type="nucleotide sequence ID" value="NZ_VTOU01000001.1"/>
</dbReference>
<evidence type="ECO:0000313" key="3">
    <source>
        <dbReference type="EMBL" id="TZG29269.1"/>
    </source>
</evidence>
<proteinExistence type="predicted"/>
<organism evidence="3 4">
    <name type="scientific">Sphingomonas montanisoli</name>
    <dbReference type="NCBI Taxonomy" id="2606412"/>
    <lineage>
        <taxon>Bacteria</taxon>
        <taxon>Pseudomonadati</taxon>
        <taxon>Pseudomonadota</taxon>
        <taxon>Alphaproteobacteria</taxon>
        <taxon>Sphingomonadales</taxon>
        <taxon>Sphingomonadaceae</taxon>
        <taxon>Sphingomonas</taxon>
    </lineage>
</organism>
<dbReference type="InterPro" id="IPR004629">
    <property type="entry name" value="WecG_TagA_CpsF"/>
</dbReference>
<reference evidence="3 4" key="1">
    <citation type="submission" date="2019-08" db="EMBL/GenBank/DDBJ databases">
        <authorList>
            <person name="Wang G."/>
            <person name="Xu Z."/>
        </authorList>
    </citation>
    <scope>NUCLEOTIDE SEQUENCE [LARGE SCALE GENOMIC DNA]</scope>
    <source>
        <strain evidence="3 4">ZX</strain>
    </source>
</reference>
<keyword evidence="1" id="KW-0328">Glycosyltransferase</keyword>
<accession>A0A5D9CC15</accession>
<protein>
    <submittedName>
        <fullName evidence="3">WecB/TagA/CpsF family glycosyltransferase</fullName>
    </submittedName>
</protein>
<comment type="caution">
    <text evidence="3">The sequence shown here is derived from an EMBL/GenBank/DDBJ whole genome shotgun (WGS) entry which is preliminary data.</text>
</comment>
<dbReference type="PANTHER" id="PTHR34136:SF1">
    <property type="entry name" value="UDP-N-ACETYL-D-MANNOSAMINURONIC ACID TRANSFERASE"/>
    <property type="match status" value="1"/>
</dbReference>
<dbReference type="NCBIfam" id="TIGR00696">
    <property type="entry name" value="wecG_tagA_cpsF"/>
    <property type="match status" value="1"/>
</dbReference>
<dbReference type="Pfam" id="PF03808">
    <property type="entry name" value="Glyco_tran_WecG"/>
    <property type="match status" value="1"/>
</dbReference>
<evidence type="ECO:0000256" key="1">
    <source>
        <dbReference type="ARBA" id="ARBA00022676"/>
    </source>
</evidence>
<gene>
    <name evidence="3" type="ORF">FYJ91_03815</name>
</gene>
<evidence type="ECO:0000313" key="4">
    <source>
        <dbReference type="Proteomes" id="UP000322077"/>
    </source>
</evidence>
<name>A0A5D9CC15_9SPHN</name>
<dbReference type="EMBL" id="VTOU01000001">
    <property type="protein sequence ID" value="TZG29269.1"/>
    <property type="molecule type" value="Genomic_DNA"/>
</dbReference>
<dbReference type="GO" id="GO:0016758">
    <property type="term" value="F:hexosyltransferase activity"/>
    <property type="evidence" value="ECO:0007669"/>
    <property type="project" value="TreeGrafter"/>
</dbReference>
<dbReference type="AlphaFoldDB" id="A0A5D9CC15"/>
<sequence>MPPAETRTIGDVAIAVHDRGSAIALLEGWVGAGERRAVSFANAHSVNLAARDRAFRAALSDMLVLNDGIGVDLGSKLLYGAHFPANLNGTDFVPALLAAARPRTIAVLGAAPGIAEQAVARLAAAFPQHRFNVIGDGFFTDDAAIVDRLAAVQADYVLLGMGQPLQELFVARHARRWPGVTLCIGAYIDFAAGRVPRAPLWIRKLHGEWLFRLSIEPRRMAGRYLIGNARFLFAMLIQRAKKKGPVANHRAP</sequence>
<keyword evidence="4" id="KW-1185">Reference proteome</keyword>
<dbReference type="PANTHER" id="PTHR34136">
    <property type="match status" value="1"/>
</dbReference>
<keyword evidence="2 3" id="KW-0808">Transferase</keyword>
<dbReference type="CDD" id="cd06533">
    <property type="entry name" value="Glyco_transf_WecG_TagA"/>
    <property type="match status" value="1"/>
</dbReference>
<evidence type="ECO:0000256" key="2">
    <source>
        <dbReference type="ARBA" id="ARBA00022679"/>
    </source>
</evidence>
<dbReference type="Proteomes" id="UP000322077">
    <property type="component" value="Unassembled WGS sequence"/>
</dbReference>